<evidence type="ECO:0000313" key="2">
    <source>
        <dbReference type="Proteomes" id="UP001519460"/>
    </source>
</evidence>
<proteinExistence type="predicted"/>
<dbReference type="AlphaFoldDB" id="A0ABD0M934"/>
<protein>
    <submittedName>
        <fullName evidence="1">Uncharacterized protein</fullName>
    </submittedName>
</protein>
<comment type="caution">
    <text evidence="1">The sequence shown here is derived from an EMBL/GenBank/DDBJ whole genome shotgun (WGS) entry which is preliminary data.</text>
</comment>
<gene>
    <name evidence="1" type="ORF">BaRGS_00000573</name>
</gene>
<keyword evidence="2" id="KW-1185">Reference proteome</keyword>
<accession>A0ABD0M934</accession>
<sequence length="101" mass="11028">MRSVRRNCVFDQYSESDSAVGHGHRCNPDEKFWPLKSSSLPETQTACAANHGGNTKRWLPVGLYTELFSGEKLPISSFGGEDACCCGAVSIFRTLSLLATK</sequence>
<reference evidence="1 2" key="1">
    <citation type="journal article" date="2023" name="Sci. Data">
        <title>Genome assembly of the Korean intertidal mud-creeper Batillaria attramentaria.</title>
        <authorList>
            <person name="Patra A.K."/>
            <person name="Ho P.T."/>
            <person name="Jun S."/>
            <person name="Lee S.J."/>
            <person name="Kim Y."/>
            <person name="Won Y.J."/>
        </authorList>
    </citation>
    <scope>NUCLEOTIDE SEQUENCE [LARGE SCALE GENOMIC DNA]</scope>
    <source>
        <strain evidence="1">Wonlab-2016</strain>
    </source>
</reference>
<name>A0ABD0M934_9CAEN</name>
<dbReference type="EMBL" id="JACVVK020000002">
    <property type="protein sequence ID" value="KAK7508334.1"/>
    <property type="molecule type" value="Genomic_DNA"/>
</dbReference>
<evidence type="ECO:0000313" key="1">
    <source>
        <dbReference type="EMBL" id="KAK7508334.1"/>
    </source>
</evidence>
<dbReference type="Proteomes" id="UP001519460">
    <property type="component" value="Unassembled WGS sequence"/>
</dbReference>
<organism evidence="1 2">
    <name type="scientific">Batillaria attramentaria</name>
    <dbReference type="NCBI Taxonomy" id="370345"/>
    <lineage>
        <taxon>Eukaryota</taxon>
        <taxon>Metazoa</taxon>
        <taxon>Spiralia</taxon>
        <taxon>Lophotrochozoa</taxon>
        <taxon>Mollusca</taxon>
        <taxon>Gastropoda</taxon>
        <taxon>Caenogastropoda</taxon>
        <taxon>Sorbeoconcha</taxon>
        <taxon>Cerithioidea</taxon>
        <taxon>Batillariidae</taxon>
        <taxon>Batillaria</taxon>
    </lineage>
</organism>